<protein>
    <recommendedName>
        <fullName evidence="2">Protein LTV1 homolog</fullName>
    </recommendedName>
</protein>
<feature type="region of interest" description="Disordered" evidence="3">
    <location>
        <begin position="173"/>
        <end position="209"/>
    </location>
</feature>
<feature type="region of interest" description="Disordered" evidence="3">
    <location>
        <begin position="294"/>
        <end position="322"/>
    </location>
</feature>
<evidence type="ECO:0000313" key="4">
    <source>
        <dbReference type="EMBL" id="KAJ4428670.1"/>
    </source>
</evidence>
<sequence>AYIHVFFNVTFNFQPKSKKFIDRKNAVTFHLVHRSQQDPLIADEKAPQHVLLPATVDKKSKTSDSEKRKEEQKKFGIFFDDDYDYLQHLRDANQTAVDWEPVEQSSNQTTKLKLPSSVFASEVEEDVGLLNKAAPRSGPQLDWDPDIVAAMDEDFNFDDPDNELEDNFIELANAEDGENDMDSDADSYADGDTDDDMNVSEDDDVGSLNGPQYTFAEEETKSQFTNYSISSSVMRRNDQLTLLDDRFEQMFTSCYGESEIGALDCDEIEGHLEPDSELMLQYAEKMEEERKINRPILEPSKDSREHEKHNSCTDGEEEEELVPLEVPQDTKEQWDCESILSTYSNIYNRPKLIAEPMVPKKIRVSGRTGIPLGVLDGSDGGIPKLTARALAKHNNIDDSDHDADGTESVISTLSMLSVRPKNETSEERSERKKALRQYRKERRMERKANTLAFKEEKKRQEKVILNNKKNVQGIHML</sequence>
<reference evidence="4 5" key="1">
    <citation type="journal article" date="2022" name="Allergy">
        <title>Genome assembly and annotation of Periplaneta americana reveal a comprehensive cockroach allergen profile.</title>
        <authorList>
            <person name="Wang L."/>
            <person name="Xiong Q."/>
            <person name="Saelim N."/>
            <person name="Wang L."/>
            <person name="Nong W."/>
            <person name="Wan A.T."/>
            <person name="Shi M."/>
            <person name="Liu X."/>
            <person name="Cao Q."/>
            <person name="Hui J.H.L."/>
            <person name="Sookrung N."/>
            <person name="Leung T.F."/>
            <person name="Tungtrongchitr A."/>
            <person name="Tsui S.K.W."/>
        </authorList>
    </citation>
    <scope>NUCLEOTIDE SEQUENCE [LARGE SCALE GENOMIC DNA]</scope>
    <source>
        <strain evidence="4">PWHHKU_190912</strain>
    </source>
</reference>
<evidence type="ECO:0000256" key="3">
    <source>
        <dbReference type="SAM" id="MobiDB-lite"/>
    </source>
</evidence>
<dbReference type="Pfam" id="PF04180">
    <property type="entry name" value="LTV"/>
    <property type="match status" value="2"/>
</dbReference>
<dbReference type="PANTHER" id="PTHR21531:SF0">
    <property type="entry name" value="PROTEIN LTV1 HOMOLOG"/>
    <property type="match status" value="1"/>
</dbReference>
<keyword evidence="5" id="KW-1185">Reference proteome</keyword>
<name>A0ABQ8S4J1_PERAM</name>
<feature type="non-terminal residue" evidence="4">
    <location>
        <position position="1"/>
    </location>
</feature>
<evidence type="ECO:0000313" key="5">
    <source>
        <dbReference type="Proteomes" id="UP001148838"/>
    </source>
</evidence>
<organism evidence="4 5">
    <name type="scientific">Periplaneta americana</name>
    <name type="common">American cockroach</name>
    <name type="synonym">Blatta americana</name>
    <dbReference type="NCBI Taxonomy" id="6978"/>
    <lineage>
        <taxon>Eukaryota</taxon>
        <taxon>Metazoa</taxon>
        <taxon>Ecdysozoa</taxon>
        <taxon>Arthropoda</taxon>
        <taxon>Hexapoda</taxon>
        <taxon>Insecta</taxon>
        <taxon>Pterygota</taxon>
        <taxon>Neoptera</taxon>
        <taxon>Polyneoptera</taxon>
        <taxon>Dictyoptera</taxon>
        <taxon>Blattodea</taxon>
        <taxon>Blattoidea</taxon>
        <taxon>Blattidae</taxon>
        <taxon>Blattinae</taxon>
        <taxon>Periplaneta</taxon>
    </lineage>
</organism>
<dbReference type="InterPro" id="IPR007307">
    <property type="entry name" value="Ltv1"/>
</dbReference>
<feature type="compositionally biased region" description="Basic and acidic residues" evidence="3">
    <location>
        <begin position="420"/>
        <end position="432"/>
    </location>
</feature>
<comment type="similarity">
    <text evidence="1">Belongs to the LTV1 family.</text>
</comment>
<feature type="region of interest" description="Disordered" evidence="3">
    <location>
        <begin position="417"/>
        <end position="446"/>
    </location>
</feature>
<dbReference type="PANTHER" id="PTHR21531">
    <property type="entry name" value="LOW-TEMPERATURE VIABILITY PROTEIN LTV1-RELATED"/>
    <property type="match status" value="1"/>
</dbReference>
<proteinExistence type="inferred from homology"/>
<gene>
    <name evidence="4" type="ORF">ANN_25663</name>
</gene>
<evidence type="ECO:0000256" key="2">
    <source>
        <dbReference type="ARBA" id="ARBA00021561"/>
    </source>
</evidence>
<comment type="caution">
    <text evidence="4">The sequence shown here is derived from an EMBL/GenBank/DDBJ whole genome shotgun (WGS) entry which is preliminary data.</text>
</comment>
<accession>A0ABQ8S4J1</accession>
<feature type="compositionally biased region" description="Basic and acidic residues" evidence="3">
    <location>
        <begin position="299"/>
        <end position="311"/>
    </location>
</feature>
<dbReference type="EMBL" id="JAJSOF020000036">
    <property type="protein sequence ID" value="KAJ4428670.1"/>
    <property type="molecule type" value="Genomic_DNA"/>
</dbReference>
<dbReference type="Proteomes" id="UP001148838">
    <property type="component" value="Unassembled WGS sequence"/>
</dbReference>
<feature type="compositionally biased region" description="Acidic residues" evidence="3">
    <location>
        <begin position="173"/>
        <end position="205"/>
    </location>
</feature>
<evidence type="ECO:0000256" key="1">
    <source>
        <dbReference type="ARBA" id="ARBA00009078"/>
    </source>
</evidence>